<gene>
    <name evidence="2" type="ORF">L798_05186</name>
</gene>
<feature type="compositionally biased region" description="Basic and acidic residues" evidence="1">
    <location>
        <begin position="324"/>
        <end position="333"/>
    </location>
</feature>
<dbReference type="PANTHER" id="PTHR12890">
    <property type="entry name" value="DREV PROTEIN"/>
    <property type="match status" value="1"/>
</dbReference>
<feature type="compositionally biased region" description="Polar residues" evidence="1">
    <location>
        <begin position="280"/>
        <end position="299"/>
    </location>
</feature>
<dbReference type="eggNOG" id="KOG3987">
    <property type="taxonomic scope" value="Eukaryota"/>
</dbReference>
<protein>
    <submittedName>
        <fullName evidence="2">Methyltransferase-like protein 9</fullName>
    </submittedName>
</protein>
<accession>A0A067R9P3</accession>
<dbReference type="Pfam" id="PF05219">
    <property type="entry name" value="DREV"/>
    <property type="match status" value="1"/>
</dbReference>
<keyword evidence="3" id="KW-1185">Reference proteome</keyword>
<dbReference type="Proteomes" id="UP000027135">
    <property type="component" value="Unassembled WGS sequence"/>
</dbReference>
<dbReference type="AlphaFoldDB" id="A0A067R9P3"/>
<dbReference type="GO" id="GO:0032259">
    <property type="term" value="P:methylation"/>
    <property type="evidence" value="ECO:0007669"/>
    <property type="project" value="UniProtKB-KW"/>
</dbReference>
<feature type="region of interest" description="Disordered" evidence="1">
    <location>
        <begin position="280"/>
        <end position="300"/>
    </location>
</feature>
<evidence type="ECO:0000313" key="2">
    <source>
        <dbReference type="EMBL" id="KDR20298.1"/>
    </source>
</evidence>
<evidence type="ECO:0000256" key="1">
    <source>
        <dbReference type="SAM" id="MobiDB-lite"/>
    </source>
</evidence>
<keyword evidence="2" id="KW-0808">Transferase</keyword>
<sequence length="333" mass="37912">MAVFWIALVMEAARTSETSINFYQTTRRNNSEDSHLHKPTDINTMQTTLRMQEHVKHQLKNPRCLVTDHERYEGTYHFIVANLFGFWRKGMVVAVLDERRLRVFENMMIEAAISSETSSRLQGATTQKTSFVRFKYETDIEAVKILFRLIYITVMKFEAWYQCDTDSVPDCIRARFLHLGVDKETELFLDQSSHKSGWIFTQLWHSVAKAFLGWFMTQTSINGAALTMLGIGGVVKDGRRGSLEDSLLMLMSGLVLPVPGPRLSGYDLFLYVNTMTAQNTRTPNNSHEIPESPQSSGSGISYLFRSRSRREAKSLPLSSAMSLRPDDGGSNHF</sequence>
<dbReference type="InterPro" id="IPR007884">
    <property type="entry name" value="METL9"/>
</dbReference>
<feature type="region of interest" description="Disordered" evidence="1">
    <location>
        <begin position="314"/>
        <end position="333"/>
    </location>
</feature>
<evidence type="ECO:0000313" key="3">
    <source>
        <dbReference type="Proteomes" id="UP000027135"/>
    </source>
</evidence>
<keyword evidence="2" id="KW-0489">Methyltransferase</keyword>
<organism evidence="2 3">
    <name type="scientific">Zootermopsis nevadensis</name>
    <name type="common">Dampwood termite</name>
    <dbReference type="NCBI Taxonomy" id="136037"/>
    <lineage>
        <taxon>Eukaryota</taxon>
        <taxon>Metazoa</taxon>
        <taxon>Ecdysozoa</taxon>
        <taxon>Arthropoda</taxon>
        <taxon>Hexapoda</taxon>
        <taxon>Insecta</taxon>
        <taxon>Pterygota</taxon>
        <taxon>Neoptera</taxon>
        <taxon>Polyneoptera</taxon>
        <taxon>Dictyoptera</taxon>
        <taxon>Blattodea</taxon>
        <taxon>Blattoidea</taxon>
        <taxon>Termitoidae</taxon>
        <taxon>Termopsidae</taxon>
        <taxon>Zootermopsis</taxon>
    </lineage>
</organism>
<proteinExistence type="predicted"/>
<dbReference type="InParanoid" id="A0A067R9P3"/>
<reference evidence="2 3" key="1">
    <citation type="journal article" date="2014" name="Nat. Commun.">
        <title>Molecular traces of alternative social organization in a termite genome.</title>
        <authorList>
            <person name="Terrapon N."/>
            <person name="Li C."/>
            <person name="Robertson H.M."/>
            <person name="Ji L."/>
            <person name="Meng X."/>
            <person name="Booth W."/>
            <person name="Chen Z."/>
            <person name="Childers C.P."/>
            <person name="Glastad K.M."/>
            <person name="Gokhale K."/>
            <person name="Gowin J."/>
            <person name="Gronenberg W."/>
            <person name="Hermansen R.A."/>
            <person name="Hu H."/>
            <person name="Hunt B.G."/>
            <person name="Huylmans A.K."/>
            <person name="Khalil S.M."/>
            <person name="Mitchell R.D."/>
            <person name="Munoz-Torres M.C."/>
            <person name="Mustard J.A."/>
            <person name="Pan H."/>
            <person name="Reese J.T."/>
            <person name="Scharf M.E."/>
            <person name="Sun F."/>
            <person name="Vogel H."/>
            <person name="Xiao J."/>
            <person name="Yang W."/>
            <person name="Yang Z."/>
            <person name="Yang Z."/>
            <person name="Zhou J."/>
            <person name="Zhu J."/>
            <person name="Brent C.S."/>
            <person name="Elsik C.G."/>
            <person name="Goodisman M.A."/>
            <person name="Liberles D.A."/>
            <person name="Roe R.M."/>
            <person name="Vargo E.L."/>
            <person name="Vilcinskas A."/>
            <person name="Wang J."/>
            <person name="Bornberg-Bauer E."/>
            <person name="Korb J."/>
            <person name="Zhang G."/>
            <person name="Liebig J."/>
        </authorList>
    </citation>
    <scope>NUCLEOTIDE SEQUENCE [LARGE SCALE GENOMIC DNA]</scope>
    <source>
        <tissue evidence="2">Whole organism</tissue>
    </source>
</reference>
<dbReference type="PANTHER" id="PTHR12890:SF0">
    <property type="entry name" value="PROTEIN-L-HISTIDINE N-PROS-METHYLTRANSFERASE"/>
    <property type="match status" value="1"/>
</dbReference>
<dbReference type="EMBL" id="KK852609">
    <property type="protein sequence ID" value="KDR20298.1"/>
    <property type="molecule type" value="Genomic_DNA"/>
</dbReference>
<dbReference type="GO" id="GO:0106370">
    <property type="term" value="F:protein-L-histidine N-pros-methyltransferase activity"/>
    <property type="evidence" value="ECO:0007669"/>
    <property type="project" value="InterPro"/>
</dbReference>
<name>A0A067R9P3_ZOONE</name>